<protein>
    <recommendedName>
        <fullName evidence="3">FAS1 domain-containing protein</fullName>
    </recommendedName>
</protein>
<evidence type="ECO:0000313" key="5">
    <source>
        <dbReference type="Proteomes" id="UP000070444"/>
    </source>
</evidence>
<feature type="signal peptide" evidence="2">
    <location>
        <begin position="1"/>
        <end position="22"/>
    </location>
</feature>
<feature type="domain" description="FAS1" evidence="3">
    <location>
        <begin position="35"/>
        <end position="220"/>
    </location>
</feature>
<dbReference type="GO" id="GO:0005615">
    <property type="term" value="C:extracellular space"/>
    <property type="evidence" value="ECO:0007669"/>
    <property type="project" value="TreeGrafter"/>
</dbReference>
<dbReference type="PANTHER" id="PTHR10900">
    <property type="entry name" value="PERIOSTIN-RELATED"/>
    <property type="match status" value="1"/>
</dbReference>
<dbReference type="Gene3D" id="2.30.180.10">
    <property type="entry name" value="FAS1 domain"/>
    <property type="match status" value="5"/>
</dbReference>
<dbReference type="Proteomes" id="UP000070444">
    <property type="component" value="Unassembled WGS sequence"/>
</dbReference>
<name>A0A137PFT5_CONC2</name>
<dbReference type="OMA" id="PPYPPWM"/>
<evidence type="ECO:0000256" key="1">
    <source>
        <dbReference type="SAM" id="Phobius"/>
    </source>
</evidence>
<dbReference type="AlphaFoldDB" id="A0A137PFT5"/>
<dbReference type="SMART" id="SM00554">
    <property type="entry name" value="FAS1"/>
    <property type="match status" value="4"/>
</dbReference>
<feature type="transmembrane region" description="Helical" evidence="1">
    <location>
        <begin position="836"/>
        <end position="860"/>
    </location>
</feature>
<dbReference type="PANTHER" id="PTHR10900:SF77">
    <property type="entry name" value="FI19380P1"/>
    <property type="match status" value="1"/>
</dbReference>
<keyword evidence="5" id="KW-1185">Reference proteome</keyword>
<feature type="domain" description="FAS1" evidence="3">
    <location>
        <begin position="223"/>
        <end position="370"/>
    </location>
</feature>
<sequence>MWSIYLLTLIYSYFNLISISSSTNLSEGDTLHTESISVIQVLAKDPNFSTTIKFFQKSRLIPYINRQVNLTLFTLDNKGWKNELGKDTYQSILEEPEVDIEYELGLEEEHFEAEDTKELQVPVFGNWTIPQMQSIVKYMLFQQRFTKEELLKAAKNPIQVQSYMNFNSSLGLNRGQFVTISGSTSSIPWSPDNVYIGDSKLLNGDIVADNGIIHVLEKTIYPPSHILDVLEEIHNKDVVKISKILDLIKSTSTFESDLKAPKPHTLFVFQDDQLKNFFKPVELSYLEHSEALKDRSDFLAANLINLKGQIPLYTFELNHTQQLKLPAWNGQTLVIERNNKEDKWLLNGIHIKVKNYFASNGVIHVLDGVNTSENLEFDGFKYMIGLGASKFGSIMKAKSLINYVMDPITQHTILVTPDSAINTLDLPPPDSEDLIGLMKYHVVLGNHSSDTLKTTPLVNTVILERALNGTNQKIKVTTNSNSDSITFNNQATMIKEEVTFGKATFITISNLLTAPVDVLSLISRDSSLSSFSQLLRASDMENELKGLSAITLFAPTNDAFSADGQQLLMDYLLLESSKPILKQFIQYCIGRVPFYTPNLKDSKPALLETFMGGESLTLSINSEQDIILQVRAGVEHYDITPEISESDIFIKSGVVHKTNSLLPPDTVNTKITLRRLLSGSKTTIFQNLLETAGMSKLLDESNNYPRTVIVPSDEAWSNVNLTRLNEDKLFLKMILYLHFLNDPAPPRLDSLSKTTLISTMSYALSALQIVFSPHTTHTGPPDSEKVLKNVVLRTSQAPSLLFNWYAHIYKSGQASDGSLVIIDSAIYLDYFPGPGLSWYTILLITVLGLSVIAGGIFAYVKWYKPRQMGYEPISD</sequence>
<evidence type="ECO:0000259" key="3">
    <source>
        <dbReference type="PROSITE" id="PS50213"/>
    </source>
</evidence>
<accession>A0A137PFT5</accession>
<dbReference type="PROSITE" id="PS50213">
    <property type="entry name" value="FAS1"/>
    <property type="match status" value="4"/>
</dbReference>
<dbReference type="STRING" id="796925.A0A137PFT5"/>
<dbReference type="InterPro" id="IPR036378">
    <property type="entry name" value="FAS1_dom_sf"/>
</dbReference>
<keyword evidence="1" id="KW-1133">Transmembrane helix</keyword>
<keyword evidence="2" id="KW-0732">Signal</keyword>
<dbReference type="SUPFAM" id="SSF82153">
    <property type="entry name" value="FAS1 domain"/>
    <property type="match status" value="5"/>
</dbReference>
<dbReference type="Pfam" id="PF02469">
    <property type="entry name" value="Fasciclin"/>
    <property type="match status" value="4"/>
</dbReference>
<feature type="domain" description="FAS1" evidence="3">
    <location>
        <begin position="669"/>
        <end position="826"/>
    </location>
</feature>
<feature type="domain" description="FAS1" evidence="3">
    <location>
        <begin position="515"/>
        <end position="662"/>
    </location>
</feature>
<proteinExistence type="predicted"/>
<gene>
    <name evidence="4" type="ORF">CONCODRAFT_77205</name>
</gene>
<reference evidence="4 5" key="1">
    <citation type="journal article" date="2015" name="Genome Biol. Evol.">
        <title>Phylogenomic analyses indicate that early fungi evolved digesting cell walls of algal ancestors of land plants.</title>
        <authorList>
            <person name="Chang Y."/>
            <person name="Wang S."/>
            <person name="Sekimoto S."/>
            <person name="Aerts A.L."/>
            <person name="Choi C."/>
            <person name="Clum A."/>
            <person name="LaButti K.M."/>
            <person name="Lindquist E.A."/>
            <person name="Yee Ngan C."/>
            <person name="Ohm R.A."/>
            <person name="Salamov A.A."/>
            <person name="Grigoriev I.V."/>
            <person name="Spatafora J.W."/>
            <person name="Berbee M.L."/>
        </authorList>
    </citation>
    <scope>NUCLEOTIDE SEQUENCE [LARGE SCALE GENOMIC DNA]</scope>
    <source>
        <strain evidence="4 5">NRRL 28638</strain>
    </source>
</reference>
<organism evidence="4 5">
    <name type="scientific">Conidiobolus coronatus (strain ATCC 28846 / CBS 209.66 / NRRL 28638)</name>
    <name type="common">Delacroixia coronata</name>
    <dbReference type="NCBI Taxonomy" id="796925"/>
    <lineage>
        <taxon>Eukaryota</taxon>
        <taxon>Fungi</taxon>
        <taxon>Fungi incertae sedis</taxon>
        <taxon>Zoopagomycota</taxon>
        <taxon>Entomophthoromycotina</taxon>
        <taxon>Entomophthoromycetes</taxon>
        <taxon>Entomophthorales</taxon>
        <taxon>Ancylistaceae</taxon>
        <taxon>Conidiobolus</taxon>
    </lineage>
</organism>
<feature type="chain" id="PRO_5007294751" description="FAS1 domain-containing protein" evidence="2">
    <location>
        <begin position="23"/>
        <end position="875"/>
    </location>
</feature>
<evidence type="ECO:0000256" key="2">
    <source>
        <dbReference type="SAM" id="SignalP"/>
    </source>
</evidence>
<keyword evidence="1" id="KW-0472">Membrane</keyword>
<dbReference type="InterPro" id="IPR000782">
    <property type="entry name" value="FAS1_domain"/>
</dbReference>
<dbReference type="OrthoDB" id="14252at2759"/>
<evidence type="ECO:0000313" key="4">
    <source>
        <dbReference type="EMBL" id="KXN73830.1"/>
    </source>
</evidence>
<keyword evidence="1" id="KW-0812">Transmembrane</keyword>
<dbReference type="EMBL" id="KQ964431">
    <property type="protein sequence ID" value="KXN73830.1"/>
    <property type="molecule type" value="Genomic_DNA"/>
</dbReference>
<dbReference type="InterPro" id="IPR050904">
    <property type="entry name" value="Adhesion/Biosynth-related"/>
</dbReference>